<dbReference type="AlphaFoldDB" id="A0A418YLI1"/>
<protein>
    <recommendedName>
        <fullName evidence="1">AMP-binding enzyme C-terminal domain-containing protein</fullName>
    </recommendedName>
</protein>
<organism evidence="2 3">
    <name type="scientific">Sphingobium terrigena</name>
    <dbReference type="NCBI Taxonomy" id="2304063"/>
    <lineage>
        <taxon>Bacteria</taxon>
        <taxon>Pseudomonadati</taxon>
        <taxon>Pseudomonadota</taxon>
        <taxon>Alphaproteobacteria</taxon>
        <taxon>Sphingomonadales</taxon>
        <taxon>Sphingomonadaceae</taxon>
        <taxon>Sphingobium</taxon>
    </lineage>
</organism>
<dbReference type="Gene3D" id="2.30.38.10">
    <property type="entry name" value="Luciferase, Domain 3"/>
    <property type="match status" value="1"/>
</dbReference>
<dbReference type="Pfam" id="PF13193">
    <property type="entry name" value="AMP-binding_C"/>
    <property type="match status" value="1"/>
</dbReference>
<feature type="domain" description="AMP-binding enzyme C-terminal" evidence="1">
    <location>
        <begin position="57"/>
        <end position="118"/>
    </location>
</feature>
<dbReference type="InterPro" id="IPR025110">
    <property type="entry name" value="AMP-bd_C"/>
</dbReference>
<comment type="caution">
    <text evidence="2">The sequence shown here is derived from an EMBL/GenBank/DDBJ whole genome shotgun (WGS) entry which is preliminary data.</text>
</comment>
<gene>
    <name evidence="2" type="ORF">D0Z70_22335</name>
</gene>
<accession>A0A418YLI1</accession>
<sequence>MLQPSEEGWHDTGDIVTIDAEGFVTIRGRAKRFAKIGGEMISVPAVEGYASVLWPDAEHAVVTRPDPREGKQLVLFTTRKGAKASDLQAWGRSNGITELAIPRDIREVDALPLLGTGKLDYVTMGALAAA</sequence>
<dbReference type="RefSeq" id="WP_119750188.1">
    <property type="nucleotide sequence ID" value="NZ_QVRA01000038.1"/>
</dbReference>
<evidence type="ECO:0000313" key="3">
    <source>
        <dbReference type="Proteomes" id="UP000283469"/>
    </source>
</evidence>
<dbReference type="PANTHER" id="PTHR43767:SF1">
    <property type="entry name" value="NONRIBOSOMAL PEPTIDE SYNTHASE PES1 (EUROFUNG)-RELATED"/>
    <property type="match status" value="1"/>
</dbReference>
<evidence type="ECO:0000313" key="2">
    <source>
        <dbReference type="EMBL" id="RJG51949.1"/>
    </source>
</evidence>
<dbReference type="InterPro" id="IPR050237">
    <property type="entry name" value="ATP-dep_AMP-bd_enzyme"/>
</dbReference>
<dbReference type="EMBL" id="QVRA01000038">
    <property type="protein sequence ID" value="RJG51949.1"/>
    <property type="molecule type" value="Genomic_DNA"/>
</dbReference>
<dbReference type="InterPro" id="IPR045851">
    <property type="entry name" value="AMP-bd_C_sf"/>
</dbReference>
<dbReference type="GO" id="GO:0016878">
    <property type="term" value="F:acid-thiol ligase activity"/>
    <property type="evidence" value="ECO:0007669"/>
    <property type="project" value="UniProtKB-ARBA"/>
</dbReference>
<name>A0A418YLI1_9SPHN</name>
<dbReference type="Proteomes" id="UP000283469">
    <property type="component" value="Unassembled WGS sequence"/>
</dbReference>
<evidence type="ECO:0000259" key="1">
    <source>
        <dbReference type="Pfam" id="PF13193"/>
    </source>
</evidence>
<dbReference type="SUPFAM" id="SSF56801">
    <property type="entry name" value="Acetyl-CoA synthetase-like"/>
    <property type="match status" value="1"/>
</dbReference>
<keyword evidence="3" id="KW-1185">Reference proteome</keyword>
<dbReference type="OrthoDB" id="9778690at2"/>
<dbReference type="PANTHER" id="PTHR43767">
    <property type="entry name" value="LONG-CHAIN-FATTY-ACID--COA LIGASE"/>
    <property type="match status" value="1"/>
</dbReference>
<dbReference type="Gene3D" id="3.30.300.30">
    <property type="match status" value="1"/>
</dbReference>
<proteinExistence type="predicted"/>
<reference evidence="2 3" key="1">
    <citation type="submission" date="2018-08" db="EMBL/GenBank/DDBJ databases">
        <title>Sphingobium sp. EO9.</title>
        <authorList>
            <person name="Park Y."/>
            <person name="Kim K.H."/>
            <person name="Jeon C.O."/>
        </authorList>
    </citation>
    <scope>NUCLEOTIDE SEQUENCE [LARGE SCALE GENOMIC DNA]</scope>
    <source>
        <strain evidence="2 3">EO9</strain>
    </source>
</reference>